<protein>
    <submittedName>
        <fullName evidence="2">Uncharacterized protein</fullName>
    </submittedName>
</protein>
<organism evidence="2 3">
    <name type="scientific">Penicillium capsulatum</name>
    <dbReference type="NCBI Taxonomy" id="69766"/>
    <lineage>
        <taxon>Eukaryota</taxon>
        <taxon>Fungi</taxon>
        <taxon>Dikarya</taxon>
        <taxon>Ascomycota</taxon>
        <taxon>Pezizomycotina</taxon>
        <taxon>Eurotiomycetes</taxon>
        <taxon>Eurotiomycetidae</taxon>
        <taxon>Eurotiales</taxon>
        <taxon>Aspergillaceae</taxon>
        <taxon>Penicillium</taxon>
    </lineage>
</organism>
<accession>A0A9W9LQ25</accession>
<dbReference type="InterPro" id="IPR029167">
    <property type="entry name" value="Mug117"/>
</dbReference>
<reference evidence="2" key="2">
    <citation type="journal article" date="2023" name="IMA Fungus">
        <title>Comparative genomic study of the Penicillium genus elucidates a diverse pangenome and 15 lateral gene transfer events.</title>
        <authorList>
            <person name="Petersen C."/>
            <person name="Sorensen T."/>
            <person name="Nielsen M.R."/>
            <person name="Sondergaard T.E."/>
            <person name="Sorensen J.L."/>
            <person name="Fitzpatrick D.A."/>
            <person name="Frisvad J.C."/>
            <person name="Nielsen K.L."/>
        </authorList>
    </citation>
    <scope>NUCLEOTIDE SEQUENCE</scope>
    <source>
        <strain evidence="2">IBT 21917</strain>
    </source>
</reference>
<feature type="region of interest" description="Disordered" evidence="1">
    <location>
        <begin position="80"/>
        <end position="99"/>
    </location>
</feature>
<proteinExistence type="predicted"/>
<evidence type="ECO:0000256" key="1">
    <source>
        <dbReference type="SAM" id="MobiDB-lite"/>
    </source>
</evidence>
<name>A0A9W9LQ25_9EURO</name>
<dbReference type="Pfam" id="PF15474">
    <property type="entry name" value="MU117"/>
    <property type="match status" value="1"/>
</dbReference>
<evidence type="ECO:0000313" key="3">
    <source>
        <dbReference type="Proteomes" id="UP001146351"/>
    </source>
</evidence>
<evidence type="ECO:0000313" key="2">
    <source>
        <dbReference type="EMBL" id="KAJ5171864.1"/>
    </source>
</evidence>
<reference evidence="2" key="1">
    <citation type="submission" date="2022-11" db="EMBL/GenBank/DDBJ databases">
        <authorList>
            <person name="Petersen C."/>
        </authorList>
    </citation>
    <scope>NUCLEOTIDE SEQUENCE</scope>
    <source>
        <strain evidence="2">IBT 21917</strain>
    </source>
</reference>
<sequence>MKHGMLEISATRGSPEDTLKHCKQGMQEIIDTCITGSLGYGGVYKQGSETYNITNTTAPYNPLEVDVDDGAPSSPIVVPTSNTTVSEPPMPTENSGNNDGSGLCKSLQGACKRVHKHFNDEYIYKYYTYISTSAGDDSPVNVWFPWAADNGCKAEFKCDDYCEGMSGKQIKKSLNSMAAMTIVEFMFLVTPWDRMMFMMVVIDPGYDMR</sequence>
<dbReference type="Proteomes" id="UP001146351">
    <property type="component" value="Unassembled WGS sequence"/>
</dbReference>
<dbReference type="OrthoDB" id="3886018at2759"/>
<keyword evidence="3" id="KW-1185">Reference proteome</keyword>
<gene>
    <name evidence="2" type="ORF">N7492_004457</name>
</gene>
<dbReference type="AlphaFoldDB" id="A0A9W9LQ25"/>
<dbReference type="EMBL" id="JAPQKO010000003">
    <property type="protein sequence ID" value="KAJ5171864.1"/>
    <property type="molecule type" value="Genomic_DNA"/>
</dbReference>
<comment type="caution">
    <text evidence="2">The sequence shown here is derived from an EMBL/GenBank/DDBJ whole genome shotgun (WGS) entry which is preliminary data.</text>
</comment>